<sequence length="330" mass="37909">MRTVKLSTAAIVEDYEKTRGLSQSDLNLLKEAFQPCFYPPMYTWALMAKDSKRRKLFAMLQCAHGKDKVGMKTRKCTEILNDPEFVLRTGQYTIDLNRSFNQNVILQKDPRHYYSAIREFGVFEYGGERPSTTTVRTRSINMAPSVGHCYAKKLFNPEFYQKFYPFVDTNATYLKILTDYCEEKAKGYPINPLSGTNLDPYQESKIVKGTLKEDHIYEKPPGHRTRNLGDSTTGSRPLTTGGSTVVSRSMNANPILPRSNYMENFTEEPFKNLIMTKSIKPLKTPSPFSRFPDTKEVSMSISREQYMEQATMNKQCGIKNREIYQSKTCL</sequence>
<dbReference type="VEuPathDB" id="TrichDB:TVAGG3_0674750"/>
<keyword evidence="3" id="KW-1185">Reference proteome</keyword>
<protein>
    <submittedName>
        <fullName evidence="2">Uncharacterized protein</fullName>
    </submittedName>
</protein>
<dbReference type="InParanoid" id="A2FG23"/>
<name>A2FG23_TRIV3</name>
<dbReference type="RefSeq" id="XP_001309072.1">
    <property type="nucleotide sequence ID" value="XM_001309071.1"/>
</dbReference>
<dbReference type="KEGG" id="tva:4753909"/>
<evidence type="ECO:0000313" key="3">
    <source>
        <dbReference type="Proteomes" id="UP000001542"/>
    </source>
</evidence>
<evidence type="ECO:0000256" key="1">
    <source>
        <dbReference type="SAM" id="MobiDB-lite"/>
    </source>
</evidence>
<dbReference type="AlphaFoldDB" id="A2FG23"/>
<reference evidence="2" key="1">
    <citation type="submission" date="2006-10" db="EMBL/GenBank/DDBJ databases">
        <authorList>
            <person name="Amadeo P."/>
            <person name="Zhao Q."/>
            <person name="Wortman J."/>
            <person name="Fraser-Liggett C."/>
            <person name="Carlton J."/>
        </authorList>
    </citation>
    <scope>NUCLEOTIDE SEQUENCE</scope>
    <source>
        <strain evidence="2">G3</strain>
    </source>
</reference>
<dbReference type="OrthoDB" id="10496182at2759"/>
<reference evidence="2" key="2">
    <citation type="journal article" date="2007" name="Science">
        <title>Draft genome sequence of the sexually transmitted pathogen Trichomonas vaginalis.</title>
        <authorList>
            <person name="Carlton J.M."/>
            <person name="Hirt R.P."/>
            <person name="Silva J.C."/>
            <person name="Delcher A.L."/>
            <person name="Schatz M."/>
            <person name="Zhao Q."/>
            <person name="Wortman J.R."/>
            <person name="Bidwell S.L."/>
            <person name="Alsmark U.C.M."/>
            <person name="Besteiro S."/>
            <person name="Sicheritz-Ponten T."/>
            <person name="Noel C.J."/>
            <person name="Dacks J.B."/>
            <person name="Foster P.G."/>
            <person name="Simillion C."/>
            <person name="Van de Peer Y."/>
            <person name="Miranda-Saavedra D."/>
            <person name="Barton G.J."/>
            <person name="Westrop G.D."/>
            <person name="Mueller S."/>
            <person name="Dessi D."/>
            <person name="Fiori P.L."/>
            <person name="Ren Q."/>
            <person name="Paulsen I."/>
            <person name="Zhang H."/>
            <person name="Bastida-Corcuera F.D."/>
            <person name="Simoes-Barbosa A."/>
            <person name="Brown M.T."/>
            <person name="Hayes R.D."/>
            <person name="Mukherjee M."/>
            <person name="Okumura C.Y."/>
            <person name="Schneider R."/>
            <person name="Smith A.J."/>
            <person name="Vanacova S."/>
            <person name="Villalvazo M."/>
            <person name="Haas B.J."/>
            <person name="Pertea M."/>
            <person name="Feldblyum T.V."/>
            <person name="Utterback T.R."/>
            <person name="Shu C.L."/>
            <person name="Osoegawa K."/>
            <person name="de Jong P.J."/>
            <person name="Hrdy I."/>
            <person name="Horvathova L."/>
            <person name="Zubacova Z."/>
            <person name="Dolezal P."/>
            <person name="Malik S.B."/>
            <person name="Logsdon J.M. Jr."/>
            <person name="Henze K."/>
            <person name="Gupta A."/>
            <person name="Wang C.C."/>
            <person name="Dunne R.L."/>
            <person name="Upcroft J.A."/>
            <person name="Upcroft P."/>
            <person name="White O."/>
            <person name="Salzberg S.L."/>
            <person name="Tang P."/>
            <person name="Chiu C.-H."/>
            <person name="Lee Y.-S."/>
            <person name="Embley T.M."/>
            <person name="Coombs G.H."/>
            <person name="Mottram J.C."/>
            <person name="Tachezy J."/>
            <person name="Fraser-Liggett C.M."/>
            <person name="Johnson P.J."/>
        </authorList>
    </citation>
    <scope>NUCLEOTIDE SEQUENCE [LARGE SCALE GENOMIC DNA]</scope>
    <source>
        <strain evidence="2">G3</strain>
    </source>
</reference>
<gene>
    <name evidence="2" type="ORF">TVAG_301830</name>
</gene>
<accession>A2FG23</accession>
<proteinExistence type="predicted"/>
<dbReference type="Proteomes" id="UP000001542">
    <property type="component" value="Unassembled WGS sequence"/>
</dbReference>
<organism evidence="2 3">
    <name type="scientific">Trichomonas vaginalis (strain ATCC PRA-98 / G3)</name>
    <dbReference type="NCBI Taxonomy" id="412133"/>
    <lineage>
        <taxon>Eukaryota</taxon>
        <taxon>Metamonada</taxon>
        <taxon>Parabasalia</taxon>
        <taxon>Trichomonadida</taxon>
        <taxon>Trichomonadidae</taxon>
        <taxon>Trichomonas</taxon>
    </lineage>
</organism>
<dbReference type="VEuPathDB" id="TrichDB:TVAG_301830"/>
<feature type="compositionally biased region" description="Polar residues" evidence="1">
    <location>
        <begin position="228"/>
        <end position="250"/>
    </location>
</feature>
<feature type="region of interest" description="Disordered" evidence="1">
    <location>
        <begin position="216"/>
        <end position="250"/>
    </location>
</feature>
<evidence type="ECO:0000313" key="2">
    <source>
        <dbReference type="EMBL" id="EAX96142.1"/>
    </source>
</evidence>
<dbReference type="EMBL" id="DS113772">
    <property type="protein sequence ID" value="EAX96142.1"/>
    <property type="molecule type" value="Genomic_DNA"/>
</dbReference>